<reference evidence="3" key="1">
    <citation type="journal article" date="2023" name="Mol. Phylogenet. Evol.">
        <title>Genome-scale phylogeny and comparative genomics of the fungal order Sordariales.</title>
        <authorList>
            <person name="Hensen N."/>
            <person name="Bonometti L."/>
            <person name="Westerberg I."/>
            <person name="Brannstrom I.O."/>
            <person name="Guillou S."/>
            <person name="Cros-Aarteil S."/>
            <person name="Calhoun S."/>
            <person name="Haridas S."/>
            <person name="Kuo A."/>
            <person name="Mondo S."/>
            <person name="Pangilinan J."/>
            <person name="Riley R."/>
            <person name="LaButti K."/>
            <person name="Andreopoulos B."/>
            <person name="Lipzen A."/>
            <person name="Chen C."/>
            <person name="Yan M."/>
            <person name="Daum C."/>
            <person name="Ng V."/>
            <person name="Clum A."/>
            <person name="Steindorff A."/>
            <person name="Ohm R.A."/>
            <person name="Martin F."/>
            <person name="Silar P."/>
            <person name="Natvig D.O."/>
            <person name="Lalanne C."/>
            <person name="Gautier V."/>
            <person name="Ament-Velasquez S.L."/>
            <person name="Kruys A."/>
            <person name="Hutchinson M.I."/>
            <person name="Powell A.J."/>
            <person name="Barry K."/>
            <person name="Miller A.N."/>
            <person name="Grigoriev I.V."/>
            <person name="Debuchy R."/>
            <person name="Gladieux P."/>
            <person name="Hiltunen Thoren M."/>
            <person name="Johannesson H."/>
        </authorList>
    </citation>
    <scope>NUCLEOTIDE SEQUENCE</scope>
    <source>
        <strain evidence="3">CBS 892.96</strain>
    </source>
</reference>
<keyword evidence="4" id="KW-1185">Reference proteome</keyword>
<keyword evidence="2" id="KW-0732">Signal</keyword>
<evidence type="ECO:0000313" key="3">
    <source>
        <dbReference type="EMBL" id="KAK4172820.1"/>
    </source>
</evidence>
<sequence length="181" mass="18085">MKPFTYAALLLGALSTALGQTTADPGPSPTESTGCVAHNDHWLAFLPTVAGPRVTDAVVTTGTATGSAPVVTSSAAHHDHDDDDHDHTDDEDDHTDAPGTGSINPSPTESYGCEAHGDHWHCEGHRTASSTLIAVTTTTTGAGTDSEAATTTTTSTSTAGAAQITGLSLAAGVAAIVAIAL</sequence>
<dbReference type="Proteomes" id="UP001302321">
    <property type="component" value="Unassembled WGS sequence"/>
</dbReference>
<accession>A0AAN6W0T2</accession>
<protein>
    <submittedName>
        <fullName evidence="3">Uncharacterized protein</fullName>
    </submittedName>
</protein>
<gene>
    <name evidence="3" type="ORF">QBC36DRAFT_361597</name>
</gene>
<feature type="compositionally biased region" description="Basic and acidic residues" evidence="1">
    <location>
        <begin position="76"/>
        <end position="88"/>
    </location>
</feature>
<feature type="signal peptide" evidence="2">
    <location>
        <begin position="1"/>
        <end position="19"/>
    </location>
</feature>
<dbReference type="EMBL" id="MU866391">
    <property type="protein sequence ID" value="KAK4172820.1"/>
    <property type="molecule type" value="Genomic_DNA"/>
</dbReference>
<reference evidence="3" key="2">
    <citation type="submission" date="2023-05" db="EMBL/GenBank/DDBJ databases">
        <authorList>
            <consortium name="Lawrence Berkeley National Laboratory"/>
            <person name="Steindorff A."/>
            <person name="Hensen N."/>
            <person name="Bonometti L."/>
            <person name="Westerberg I."/>
            <person name="Brannstrom I.O."/>
            <person name="Guillou S."/>
            <person name="Cros-Aarteil S."/>
            <person name="Calhoun S."/>
            <person name="Haridas S."/>
            <person name="Kuo A."/>
            <person name="Mondo S."/>
            <person name="Pangilinan J."/>
            <person name="Riley R."/>
            <person name="Labutti K."/>
            <person name="Andreopoulos B."/>
            <person name="Lipzen A."/>
            <person name="Chen C."/>
            <person name="Yanf M."/>
            <person name="Daum C."/>
            <person name="Ng V."/>
            <person name="Clum A."/>
            <person name="Ohm R."/>
            <person name="Martin F."/>
            <person name="Silar P."/>
            <person name="Natvig D."/>
            <person name="Lalanne C."/>
            <person name="Gautier V."/>
            <person name="Ament-Velasquez S.L."/>
            <person name="Kruys A."/>
            <person name="Hutchinson M.I."/>
            <person name="Powell A.J."/>
            <person name="Barry K."/>
            <person name="Miller A.N."/>
            <person name="Grigoriev I.V."/>
            <person name="Debuchy R."/>
            <person name="Gladieux P."/>
            <person name="Thoren M.H."/>
            <person name="Johannesson H."/>
        </authorList>
    </citation>
    <scope>NUCLEOTIDE SEQUENCE</scope>
    <source>
        <strain evidence="3">CBS 892.96</strain>
    </source>
</reference>
<proteinExistence type="predicted"/>
<feature type="chain" id="PRO_5042830198" evidence="2">
    <location>
        <begin position="20"/>
        <end position="181"/>
    </location>
</feature>
<evidence type="ECO:0000313" key="4">
    <source>
        <dbReference type="Proteomes" id="UP001302321"/>
    </source>
</evidence>
<comment type="caution">
    <text evidence="3">The sequence shown here is derived from an EMBL/GenBank/DDBJ whole genome shotgun (WGS) entry which is preliminary data.</text>
</comment>
<dbReference type="AlphaFoldDB" id="A0AAN6W0T2"/>
<evidence type="ECO:0000256" key="1">
    <source>
        <dbReference type="SAM" id="MobiDB-lite"/>
    </source>
</evidence>
<evidence type="ECO:0000256" key="2">
    <source>
        <dbReference type="SAM" id="SignalP"/>
    </source>
</evidence>
<name>A0AAN6W0T2_9PEZI</name>
<organism evidence="3 4">
    <name type="scientific">Triangularia setosa</name>
    <dbReference type="NCBI Taxonomy" id="2587417"/>
    <lineage>
        <taxon>Eukaryota</taxon>
        <taxon>Fungi</taxon>
        <taxon>Dikarya</taxon>
        <taxon>Ascomycota</taxon>
        <taxon>Pezizomycotina</taxon>
        <taxon>Sordariomycetes</taxon>
        <taxon>Sordariomycetidae</taxon>
        <taxon>Sordariales</taxon>
        <taxon>Podosporaceae</taxon>
        <taxon>Triangularia</taxon>
    </lineage>
</organism>
<feature type="region of interest" description="Disordered" evidence="1">
    <location>
        <begin position="66"/>
        <end position="115"/>
    </location>
</feature>